<evidence type="ECO:0000313" key="2">
    <source>
        <dbReference type="Proteomes" id="UP000316603"/>
    </source>
</evidence>
<accession>A0A561TGS2</accession>
<evidence type="ECO:0008006" key="3">
    <source>
        <dbReference type="Google" id="ProtNLM"/>
    </source>
</evidence>
<dbReference type="Proteomes" id="UP000316603">
    <property type="component" value="Unassembled WGS sequence"/>
</dbReference>
<gene>
    <name evidence="1" type="ORF">FHX78_113271</name>
</gene>
<reference evidence="1 2" key="1">
    <citation type="submission" date="2019-06" db="EMBL/GenBank/DDBJ databases">
        <title>Sequencing the genomes of 1000 actinobacteria strains.</title>
        <authorList>
            <person name="Klenk H.-P."/>
        </authorList>
    </citation>
    <scope>NUCLEOTIDE SEQUENCE [LARGE SCALE GENOMIC DNA]</scope>
    <source>
        <strain evidence="1 2">DSM 41695</strain>
    </source>
</reference>
<name>A0A561TGS2_9ACTN</name>
<dbReference type="AlphaFoldDB" id="A0A561TGS2"/>
<dbReference type="OrthoDB" id="3543532at2"/>
<organism evidence="1 2">
    <name type="scientific">Streptomyces capillispiralis</name>
    <dbReference type="NCBI Taxonomy" id="68182"/>
    <lineage>
        <taxon>Bacteria</taxon>
        <taxon>Bacillati</taxon>
        <taxon>Actinomycetota</taxon>
        <taxon>Actinomycetes</taxon>
        <taxon>Kitasatosporales</taxon>
        <taxon>Streptomycetaceae</taxon>
        <taxon>Streptomyces</taxon>
    </lineage>
</organism>
<protein>
    <recommendedName>
        <fullName evidence="3">PE-PGRS family protein</fullName>
    </recommendedName>
</protein>
<proteinExistence type="predicted"/>
<keyword evidence="2" id="KW-1185">Reference proteome</keyword>
<evidence type="ECO:0000313" key="1">
    <source>
        <dbReference type="EMBL" id="TWF86306.1"/>
    </source>
</evidence>
<dbReference type="EMBL" id="VIWV01000001">
    <property type="protein sequence ID" value="TWF86306.1"/>
    <property type="molecule type" value="Genomic_DNA"/>
</dbReference>
<comment type="caution">
    <text evidence="1">The sequence shown here is derived from an EMBL/GenBank/DDBJ whole genome shotgun (WGS) entry which is preliminary data.</text>
</comment>
<dbReference type="RefSeq" id="WP_145868207.1">
    <property type="nucleotide sequence ID" value="NZ_BNCE01000003.1"/>
</dbReference>
<sequence>MSFRGANPEDLEQLAKLLDGRGGVEDRLDEAFTRAARLGVSGQLATLKPMRSWAGGEARDLRKRAVVLRLENGDPTAGLLWAGFTPKDLETYRGEGISPETLLLANSVAASGDPNAEDLARQPGEKLGDWVARLEAHAISKIPGLEPHEETLTEMIKFGADAFNVAAATQVVAATGFSGTKVLLGNAVKTGKLGPMKDALAARWTAAGSNPILNRPGRWLRSYDPPIRSLSAPGSWFPGQLGNMASRSRTYQRVANVPFSTGWLDDRWGKGWDALRQRGFMNSKLLGFTPNQAINFFAGSDDMARLYGGATHSGQTVTRAGQASLVQVGKAGGFKAAVKTAGLWRGAGIVGSAGATAFSVANIATMDHAKEWEKSKAGYLANYAEVGFNASLTAAMVAPNPVTIGLAVGTGIVYGGLKVVEHWDDITEGADKAAEWVGDKASDIGNDIADGAKKLGSALNPFD</sequence>